<dbReference type="PANTHER" id="PTHR43434:SF20">
    <property type="entry name" value="5'-NUCLEOTIDASE"/>
    <property type="match status" value="1"/>
</dbReference>
<dbReference type="GO" id="GO:0004713">
    <property type="term" value="F:protein tyrosine kinase activity"/>
    <property type="evidence" value="ECO:0007669"/>
    <property type="project" value="TreeGrafter"/>
</dbReference>
<reference evidence="1" key="1">
    <citation type="submission" date="2021-04" db="EMBL/GenBank/DDBJ databases">
        <title>Draft genome assembly of strain Phenylobacterium sp. 20VBR1 using MiniION and Illumina platforms.</title>
        <authorList>
            <person name="Thomas F.A."/>
            <person name="Krishnan K.P."/>
            <person name="Sinha R.K."/>
        </authorList>
    </citation>
    <scope>NUCLEOTIDE SEQUENCE</scope>
    <source>
        <strain evidence="1">20VBR1</strain>
    </source>
</reference>
<sequence length="219" mass="22737">MTPTLLLDLDGTLTDPAPGILAGVRAAMAALGREPPPDADLLSVIGPPIRVSFRRLMGPDADVEEGVRLYRAYAAERGLKDAAVYPGILEALGELREAYAGRVFICTAKSQPFAQITADHFGFSPYLAGVYGAHPDGQFEDKADLIAHMIPAVGIDPGAALMVGDRSYDMIAARKNGLAALGALWGYGSEAELSEAGAHALCAAPSDLAASCRDLAASA</sequence>
<comment type="caution">
    <text evidence="1">The sequence shown here is derived from an EMBL/GenBank/DDBJ whole genome shotgun (WGS) entry which is preliminary data.</text>
</comment>
<dbReference type="RefSeq" id="WP_215338509.1">
    <property type="nucleotide sequence ID" value="NZ_JAGSGD010000001.1"/>
</dbReference>
<protein>
    <submittedName>
        <fullName evidence="1">HAD hydrolase-like protein</fullName>
    </submittedName>
</protein>
<dbReference type="InterPro" id="IPR023214">
    <property type="entry name" value="HAD_sf"/>
</dbReference>
<dbReference type="InterPro" id="IPR023198">
    <property type="entry name" value="PGP-like_dom2"/>
</dbReference>
<dbReference type="Pfam" id="PF13419">
    <property type="entry name" value="HAD_2"/>
    <property type="match status" value="1"/>
</dbReference>
<evidence type="ECO:0000313" key="2">
    <source>
        <dbReference type="Proteomes" id="UP000622580"/>
    </source>
</evidence>
<gene>
    <name evidence="1" type="ORF">JKL49_04470</name>
</gene>
<dbReference type="InterPro" id="IPR050155">
    <property type="entry name" value="HAD-like_hydrolase_sf"/>
</dbReference>
<proteinExistence type="predicted"/>
<organism evidence="1 2">
    <name type="scientific">Phenylobacterium glaciei</name>
    <dbReference type="NCBI Taxonomy" id="2803784"/>
    <lineage>
        <taxon>Bacteria</taxon>
        <taxon>Pseudomonadati</taxon>
        <taxon>Pseudomonadota</taxon>
        <taxon>Alphaproteobacteria</taxon>
        <taxon>Caulobacterales</taxon>
        <taxon>Caulobacteraceae</taxon>
        <taxon>Phenylobacterium</taxon>
    </lineage>
</organism>
<evidence type="ECO:0000313" key="1">
    <source>
        <dbReference type="EMBL" id="MBR7618634.1"/>
    </source>
</evidence>
<dbReference type="GO" id="GO:0005829">
    <property type="term" value="C:cytosol"/>
    <property type="evidence" value="ECO:0007669"/>
    <property type="project" value="TreeGrafter"/>
</dbReference>
<accession>A0A941HUG5</accession>
<dbReference type="EMBL" id="JAGSGD010000001">
    <property type="protein sequence ID" value="MBR7618634.1"/>
    <property type="molecule type" value="Genomic_DNA"/>
</dbReference>
<name>A0A941HUG5_9CAUL</name>
<dbReference type="GO" id="GO:0016787">
    <property type="term" value="F:hydrolase activity"/>
    <property type="evidence" value="ECO:0007669"/>
    <property type="project" value="UniProtKB-KW"/>
</dbReference>
<keyword evidence="2" id="KW-1185">Reference proteome</keyword>
<dbReference type="SUPFAM" id="SSF56784">
    <property type="entry name" value="HAD-like"/>
    <property type="match status" value="1"/>
</dbReference>
<dbReference type="PANTHER" id="PTHR43434">
    <property type="entry name" value="PHOSPHOGLYCOLATE PHOSPHATASE"/>
    <property type="match status" value="1"/>
</dbReference>
<dbReference type="Gene3D" id="3.40.50.1000">
    <property type="entry name" value="HAD superfamily/HAD-like"/>
    <property type="match status" value="1"/>
</dbReference>
<dbReference type="Gene3D" id="1.10.150.240">
    <property type="entry name" value="Putative phosphatase, domain 2"/>
    <property type="match status" value="1"/>
</dbReference>
<dbReference type="Proteomes" id="UP000622580">
    <property type="component" value="Unassembled WGS sequence"/>
</dbReference>
<dbReference type="InterPro" id="IPR036412">
    <property type="entry name" value="HAD-like_sf"/>
</dbReference>
<keyword evidence="1" id="KW-0378">Hydrolase</keyword>
<dbReference type="AlphaFoldDB" id="A0A941HUG5"/>
<dbReference type="InterPro" id="IPR041492">
    <property type="entry name" value="HAD_2"/>
</dbReference>